<evidence type="ECO:0008006" key="4">
    <source>
        <dbReference type="Google" id="ProtNLM"/>
    </source>
</evidence>
<gene>
    <name evidence="2" type="ORF">US40_C0006G0038</name>
</gene>
<name>A0A0G0JC43_9BACT</name>
<feature type="signal peptide" evidence="1">
    <location>
        <begin position="1"/>
        <end position="23"/>
    </location>
</feature>
<organism evidence="2 3">
    <name type="scientific">Candidatus Roizmanbacteria bacterium GW2011_GWC2_37_13</name>
    <dbReference type="NCBI Taxonomy" id="1618486"/>
    <lineage>
        <taxon>Bacteria</taxon>
        <taxon>Candidatus Roizmaniibacteriota</taxon>
    </lineage>
</organism>
<feature type="chain" id="PRO_5002532937" description="Mannosyl-glycoprotein endo-beta-N-acetylglucosamidase-like domain-containing protein" evidence="1">
    <location>
        <begin position="24"/>
        <end position="185"/>
    </location>
</feature>
<dbReference type="AlphaFoldDB" id="A0A0G0JC43"/>
<accession>A0A0G0JC43</accession>
<dbReference type="Proteomes" id="UP000034917">
    <property type="component" value="Unassembled WGS sequence"/>
</dbReference>
<evidence type="ECO:0000256" key="1">
    <source>
        <dbReference type="SAM" id="SignalP"/>
    </source>
</evidence>
<proteinExistence type="predicted"/>
<comment type="caution">
    <text evidence="2">The sequence shown here is derived from an EMBL/GenBank/DDBJ whole genome shotgun (WGS) entry which is preliminary data.</text>
</comment>
<keyword evidence="1" id="KW-0732">Signal</keyword>
<protein>
    <recommendedName>
        <fullName evidence="4">Mannosyl-glycoprotein endo-beta-N-acetylglucosamidase-like domain-containing protein</fullName>
    </recommendedName>
</protein>
<evidence type="ECO:0000313" key="2">
    <source>
        <dbReference type="EMBL" id="KKQ25721.1"/>
    </source>
</evidence>
<sequence length="185" mass="21214">MKYFLLSLIITGLLFFSASPVMAEKQAGNSAQLSLKMDQEEKITLDLKRKELAIKSVLNRYNSPMVDSASSFTETCLKYNLDCYLLPSIAGLESTFGRFIWPNSYNAFGWARGFMMFNSWSEGIDTVGKGLRENYLNRGRLGIYEIGPIYSESATWAVRVEWFKREFEKEEKRLSLLSLEIPVKL</sequence>
<reference evidence="2 3" key="1">
    <citation type="journal article" date="2015" name="Nature">
        <title>rRNA introns, odd ribosomes, and small enigmatic genomes across a large radiation of phyla.</title>
        <authorList>
            <person name="Brown C.T."/>
            <person name="Hug L.A."/>
            <person name="Thomas B.C."/>
            <person name="Sharon I."/>
            <person name="Castelle C.J."/>
            <person name="Singh A."/>
            <person name="Wilkins M.J."/>
            <person name="Williams K.H."/>
            <person name="Banfield J.F."/>
        </authorList>
    </citation>
    <scope>NUCLEOTIDE SEQUENCE [LARGE SCALE GENOMIC DNA]</scope>
</reference>
<dbReference type="EMBL" id="LBSV01000006">
    <property type="protein sequence ID" value="KKQ25721.1"/>
    <property type="molecule type" value="Genomic_DNA"/>
</dbReference>
<evidence type="ECO:0000313" key="3">
    <source>
        <dbReference type="Proteomes" id="UP000034917"/>
    </source>
</evidence>